<name>A0A0F8U703_9EURO</name>
<dbReference type="AlphaFoldDB" id="A0A0F8U703"/>
<feature type="region of interest" description="Disordered" evidence="1">
    <location>
        <begin position="27"/>
        <end position="52"/>
    </location>
</feature>
<evidence type="ECO:0000313" key="3">
    <source>
        <dbReference type="Proteomes" id="UP000034291"/>
    </source>
</evidence>
<comment type="caution">
    <text evidence="2">The sequence shown here is derived from an EMBL/GenBank/DDBJ whole genome shotgun (WGS) entry which is preliminary data.</text>
</comment>
<reference evidence="2 3" key="1">
    <citation type="submission" date="2015-02" db="EMBL/GenBank/DDBJ databases">
        <title>Draft Genome Sequences of Two Closely-Related Aflatoxigenic Aspergillus Species Obtained from the Cote d'Ivoire.</title>
        <authorList>
            <person name="Moore G.G."/>
            <person name="Beltz S.B."/>
            <person name="Mack B.M."/>
        </authorList>
    </citation>
    <scope>NUCLEOTIDE SEQUENCE [LARGE SCALE GENOMIC DNA]</scope>
    <source>
        <strain evidence="2 3">SRRC1468</strain>
    </source>
</reference>
<organism evidence="2 3">
    <name type="scientific">Aspergillus rambellii</name>
    <dbReference type="NCBI Taxonomy" id="308745"/>
    <lineage>
        <taxon>Eukaryota</taxon>
        <taxon>Fungi</taxon>
        <taxon>Dikarya</taxon>
        <taxon>Ascomycota</taxon>
        <taxon>Pezizomycotina</taxon>
        <taxon>Eurotiomycetes</taxon>
        <taxon>Eurotiomycetidae</taxon>
        <taxon>Eurotiales</taxon>
        <taxon>Aspergillaceae</taxon>
        <taxon>Aspergillus</taxon>
        <taxon>Aspergillus subgen. Nidulantes</taxon>
    </lineage>
</organism>
<evidence type="ECO:0000256" key="1">
    <source>
        <dbReference type="SAM" id="MobiDB-lite"/>
    </source>
</evidence>
<dbReference type="Proteomes" id="UP000034291">
    <property type="component" value="Unassembled WGS sequence"/>
</dbReference>
<accession>A0A0F8U703</accession>
<dbReference type="EMBL" id="JZBS01003261">
    <property type="protein sequence ID" value="KKK15534.1"/>
    <property type="molecule type" value="Genomic_DNA"/>
</dbReference>
<gene>
    <name evidence="2" type="ORF">ARAM_003725</name>
</gene>
<sequence length="52" mass="5889">MLFFVWFFVPETKGISLEKMDELFGVTSSESEDDDGPADKDDVAKETRVETV</sequence>
<protein>
    <recommendedName>
        <fullName evidence="4">Sugar transporter</fullName>
    </recommendedName>
</protein>
<keyword evidence="3" id="KW-1185">Reference proteome</keyword>
<proteinExistence type="predicted"/>
<feature type="compositionally biased region" description="Basic and acidic residues" evidence="1">
    <location>
        <begin position="37"/>
        <end position="52"/>
    </location>
</feature>
<evidence type="ECO:0000313" key="2">
    <source>
        <dbReference type="EMBL" id="KKK15534.1"/>
    </source>
</evidence>
<dbReference type="Gene3D" id="1.20.1250.20">
    <property type="entry name" value="MFS general substrate transporter like domains"/>
    <property type="match status" value="1"/>
</dbReference>
<dbReference type="InterPro" id="IPR036259">
    <property type="entry name" value="MFS_trans_sf"/>
</dbReference>
<evidence type="ECO:0008006" key="4">
    <source>
        <dbReference type="Google" id="ProtNLM"/>
    </source>
</evidence>